<evidence type="ECO:0000313" key="8">
    <source>
        <dbReference type="Proteomes" id="UP000761411"/>
    </source>
</evidence>
<dbReference type="RefSeq" id="WP_213367568.1">
    <property type="nucleotide sequence ID" value="NZ_QTKX01000001.1"/>
</dbReference>
<dbReference type="GO" id="GO:0045892">
    <property type="term" value="P:negative regulation of DNA-templated transcription"/>
    <property type="evidence" value="ECO:0007669"/>
    <property type="project" value="UniProtKB-ARBA"/>
</dbReference>
<gene>
    <name evidence="7" type="ORF">DYI25_06330</name>
</gene>
<evidence type="ECO:0000313" key="7">
    <source>
        <dbReference type="EMBL" id="MBS8264049.1"/>
    </source>
</evidence>
<evidence type="ECO:0000256" key="5">
    <source>
        <dbReference type="PROSITE-ProRule" id="PRU00335"/>
    </source>
</evidence>
<dbReference type="FunFam" id="1.10.10.60:FF:000141">
    <property type="entry name" value="TetR family transcriptional regulator"/>
    <property type="match status" value="1"/>
</dbReference>
<accession>A0A944CJQ0</accession>
<proteinExistence type="predicted"/>
<keyword evidence="1" id="KW-0678">Repressor</keyword>
<dbReference type="PANTHER" id="PTHR43479:SF22">
    <property type="entry name" value="TRANSCRIPTIONAL REGULATOR, TETR FAMILY"/>
    <property type="match status" value="1"/>
</dbReference>
<dbReference type="InterPro" id="IPR050624">
    <property type="entry name" value="HTH-type_Tx_Regulator"/>
</dbReference>
<dbReference type="InterPro" id="IPR009057">
    <property type="entry name" value="Homeodomain-like_sf"/>
</dbReference>
<dbReference type="EMBL" id="QTKX01000001">
    <property type="protein sequence ID" value="MBS8264049.1"/>
    <property type="molecule type" value="Genomic_DNA"/>
</dbReference>
<keyword evidence="2" id="KW-0805">Transcription regulation</keyword>
<dbReference type="SUPFAM" id="SSF46689">
    <property type="entry name" value="Homeodomain-like"/>
    <property type="match status" value="1"/>
</dbReference>
<dbReference type="GO" id="GO:0003677">
    <property type="term" value="F:DNA binding"/>
    <property type="evidence" value="ECO:0007669"/>
    <property type="project" value="UniProtKB-UniRule"/>
</dbReference>
<dbReference type="PANTHER" id="PTHR43479">
    <property type="entry name" value="ACREF/ENVCD OPERON REPRESSOR-RELATED"/>
    <property type="match status" value="1"/>
</dbReference>
<keyword evidence="4" id="KW-0804">Transcription</keyword>
<dbReference type="AlphaFoldDB" id="A0A944CJQ0"/>
<keyword evidence="8" id="KW-1185">Reference proteome</keyword>
<dbReference type="PRINTS" id="PR00455">
    <property type="entry name" value="HTHTETR"/>
</dbReference>
<organism evidence="7 8">
    <name type="scientific">Mesobacillus boroniphilus</name>
    <dbReference type="NCBI Taxonomy" id="308892"/>
    <lineage>
        <taxon>Bacteria</taxon>
        <taxon>Bacillati</taxon>
        <taxon>Bacillota</taxon>
        <taxon>Bacilli</taxon>
        <taxon>Bacillales</taxon>
        <taxon>Bacillaceae</taxon>
        <taxon>Mesobacillus</taxon>
    </lineage>
</organism>
<comment type="caution">
    <text evidence="7">The sequence shown here is derived from an EMBL/GenBank/DDBJ whole genome shotgun (WGS) entry which is preliminary data.</text>
</comment>
<dbReference type="Pfam" id="PF00440">
    <property type="entry name" value="TetR_N"/>
    <property type="match status" value="1"/>
</dbReference>
<sequence length="289" mass="33422">MNDRKRQVIEKAHQLFIEKGFQATSIQDILDYSGISKGTFYNYFSSKNELLMDIFKTAFRKMEIDRNGLLIGQDPGDPKIFISQIEFQMTANRENKIVPLFEEVFFSGDKELKQFIEVGQMKMLRWFSGRLGDITDENAQPYLLDAAIMLNGILLQNIRFHRKANGEKASIRPVVRYSVTRILNMLDELVLSGEQLVPPEFLDKWLPVSKTEDLDWRGKVHSVISRLKKLDCNNIDYLKKLDFIEEEILRSSAPRKFLIDSVILSLATADKIELIELQALIDENLLEKA</sequence>
<protein>
    <submittedName>
        <fullName evidence="7">TetR/AcrR family transcriptional regulator</fullName>
    </submittedName>
</protein>
<dbReference type="InterPro" id="IPR023772">
    <property type="entry name" value="DNA-bd_HTH_TetR-type_CS"/>
</dbReference>
<feature type="DNA-binding region" description="H-T-H motif" evidence="5">
    <location>
        <begin position="25"/>
        <end position="44"/>
    </location>
</feature>
<feature type="domain" description="HTH tetR-type" evidence="6">
    <location>
        <begin position="2"/>
        <end position="62"/>
    </location>
</feature>
<dbReference type="Proteomes" id="UP000761411">
    <property type="component" value="Unassembled WGS sequence"/>
</dbReference>
<dbReference type="Gene3D" id="1.10.357.10">
    <property type="entry name" value="Tetracycline Repressor, domain 2"/>
    <property type="match status" value="1"/>
</dbReference>
<keyword evidence="3 5" id="KW-0238">DNA-binding</keyword>
<evidence type="ECO:0000256" key="3">
    <source>
        <dbReference type="ARBA" id="ARBA00023125"/>
    </source>
</evidence>
<evidence type="ECO:0000259" key="6">
    <source>
        <dbReference type="PROSITE" id="PS50977"/>
    </source>
</evidence>
<evidence type="ECO:0000256" key="1">
    <source>
        <dbReference type="ARBA" id="ARBA00022491"/>
    </source>
</evidence>
<name>A0A944CJQ0_9BACI</name>
<dbReference type="InterPro" id="IPR001647">
    <property type="entry name" value="HTH_TetR"/>
</dbReference>
<reference evidence="7 8" key="1">
    <citation type="journal article" date="2021" name="Microorganisms">
        <title>Bacterial Dimethylsulfoniopropionate Biosynthesis in the East China Sea.</title>
        <authorList>
            <person name="Liu J."/>
            <person name="Zhang Y."/>
            <person name="Liu J."/>
            <person name="Zhong H."/>
            <person name="Williams B.T."/>
            <person name="Zheng Y."/>
            <person name="Curson A.R.J."/>
            <person name="Sun C."/>
            <person name="Sun H."/>
            <person name="Song D."/>
            <person name="Wagner Mackenzie B."/>
            <person name="Bermejo Martinez A."/>
            <person name="Todd J.D."/>
            <person name="Zhang X.H."/>
        </authorList>
    </citation>
    <scope>NUCLEOTIDE SEQUENCE [LARGE SCALE GENOMIC DNA]</scope>
    <source>
        <strain evidence="7 8">ESS08</strain>
    </source>
</reference>
<evidence type="ECO:0000256" key="4">
    <source>
        <dbReference type="ARBA" id="ARBA00023163"/>
    </source>
</evidence>
<dbReference type="PROSITE" id="PS50977">
    <property type="entry name" value="HTH_TETR_2"/>
    <property type="match status" value="1"/>
</dbReference>
<dbReference type="PROSITE" id="PS01081">
    <property type="entry name" value="HTH_TETR_1"/>
    <property type="match status" value="1"/>
</dbReference>
<evidence type="ECO:0000256" key="2">
    <source>
        <dbReference type="ARBA" id="ARBA00023015"/>
    </source>
</evidence>